<comment type="caution">
    <text evidence="2">The sequence shown here is derived from an EMBL/GenBank/DDBJ whole genome shotgun (WGS) entry which is preliminary data.</text>
</comment>
<accession>A0ABP8HFG6</accession>
<evidence type="ECO:0000259" key="1">
    <source>
        <dbReference type="Pfam" id="PF04266"/>
    </source>
</evidence>
<name>A0ABP8HFG6_9SPHI</name>
<dbReference type="SUPFAM" id="SSF88697">
    <property type="entry name" value="PUA domain-like"/>
    <property type="match status" value="1"/>
</dbReference>
<dbReference type="Proteomes" id="UP001500582">
    <property type="component" value="Unassembled WGS sequence"/>
</dbReference>
<feature type="domain" description="ASCH" evidence="1">
    <location>
        <begin position="4"/>
        <end position="112"/>
    </location>
</feature>
<protein>
    <recommendedName>
        <fullName evidence="1">ASCH domain-containing protein</fullName>
    </recommendedName>
</protein>
<gene>
    <name evidence="2" type="ORF">GCM10023149_48730</name>
</gene>
<organism evidence="2 3">
    <name type="scientific">Mucilaginibacter gynuensis</name>
    <dbReference type="NCBI Taxonomy" id="1302236"/>
    <lineage>
        <taxon>Bacteria</taxon>
        <taxon>Pseudomonadati</taxon>
        <taxon>Bacteroidota</taxon>
        <taxon>Sphingobacteriia</taxon>
        <taxon>Sphingobacteriales</taxon>
        <taxon>Sphingobacteriaceae</taxon>
        <taxon>Mucilaginibacter</taxon>
    </lineage>
</organism>
<reference evidence="3" key="1">
    <citation type="journal article" date="2019" name="Int. J. Syst. Evol. Microbiol.">
        <title>The Global Catalogue of Microorganisms (GCM) 10K type strain sequencing project: providing services to taxonomists for standard genome sequencing and annotation.</title>
        <authorList>
            <consortium name="The Broad Institute Genomics Platform"/>
            <consortium name="The Broad Institute Genome Sequencing Center for Infectious Disease"/>
            <person name="Wu L."/>
            <person name="Ma J."/>
        </authorList>
    </citation>
    <scope>NUCLEOTIDE SEQUENCE [LARGE SCALE GENOMIC DNA]</scope>
    <source>
        <strain evidence="3">JCM 17705</strain>
    </source>
</reference>
<sequence length="136" mass="15715">MKALSIKQPWAELIVAGIKDIENRSWRTNFRGRVYVHASQKYQAGYGSLTIFTNEQLQTFDSSLKNAMKDRCWLTSAIIGEVDIIDCVKGHQSIWAIEKDDKGKEQWHWVLANAIKYDQPILNVNGGLSFWEYYSK</sequence>
<evidence type="ECO:0000313" key="3">
    <source>
        <dbReference type="Proteomes" id="UP001500582"/>
    </source>
</evidence>
<dbReference type="RefSeq" id="WP_345213822.1">
    <property type="nucleotide sequence ID" value="NZ_BAABFT010000021.1"/>
</dbReference>
<dbReference type="InterPro" id="IPR007374">
    <property type="entry name" value="ASCH_domain"/>
</dbReference>
<proteinExistence type="predicted"/>
<dbReference type="InterPro" id="IPR015947">
    <property type="entry name" value="PUA-like_sf"/>
</dbReference>
<evidence type="ECO:0000313" key="2">
    <source>
        <dbReference type="EMBL" id="GAA4338629.1"/>
    </source>
</evidence>
<dbReference type="CDD" id="cd06554">
    <property type="entry name" value="ASCH_ASC-1_like"/>
    <property type="match status" value="1"/>
</dbReference>
<keyword evidence="3" id="KW-1185">Reference proteome</keyword>
<dbReference type="Pfam" id="PF04266">
    <property type="entry name" value="ASCH"/>
    <property type="match status" value="1"/>
</dbReference>
<dbReference type="EMBL" id="BAABFT010000021">
    <property type="protein sequence ID" value="GAA4338629.1"/>
    <property type="molecule type" value="Genomic_DNA"/>
</dbReference>
<dbReference type="Gene3D" id="2.30.130.30">
    <property type="entry name" value="Hypothetical protein"/>
    <property type="match status" value="1"/>
</dbReference>